<evidence type="ECO:0000313" key="1">
    <source>
        <dbReference type="EMBL" id="KKL25208.1"/>
    </source>
</evidence>
<organism evidence="1">
    <name type="scientific">marine sediment metagenome</name>
    <dbReference type="NCBI Taxonomy" id="412755"/>
    <lineage>
        <taxon>unclassified sequences</taxon>
        <taxon>metagenomes</taxon>
        <taxon>ecological metagenomes</taxon>
    </lineage>
</organism>
<protein>
    <submittedName>
        <fullName evidence="1">Uncharacterized protein</fullName>
    </submittedName>
</protein>
<sequence length="57" mass="6304">RKDKGTFKKSGTPLGARKRVGIDWLQMFADACRSVDLHPNVGQFGPVVQQGSRVVTY</sequence>
<name>A0A0F9EMZ3_9ZZZZ</name>
<comment type="caution">
    <text evidence="1">The sequence shown here is derived from an EMBL/GenBank/DDBJ whole genome shotgun (WGS) entry which is preliminary data.</text>
</comment>
<proteinExistence type="predicted"/>
<feature type="non-terminal residue" evidence="1">
    <location>
        <position position="1"/>
    </location>
</feature>
<reference evidence="1" key="1">
    <citation type="journal article" date="2015" name="Nature">
        <title>Complex archaea that bridge the gap between prokaryotes and eukaryotes.</title>
        <authorList>
            <person name="Spang A."/>
            <person name="Saw J.H."/>
            <person name="Jorgensen S.L."/>
            <person name="Zaremba-Niedzwiedzka K."/>
            <person name="Martijn J."/>
            <person name="Lind A.E."/>
            <person name="van Eijk R."/>
            <person name="Schleper C."/>
            <person name="Guy L."/>
            <person name="Ettema T.J."/>
        </authorList>
    </citation>
    <scope>NUCLEOTIDE SEQUENCE</scope>
</reference>
<dbReference type="EMBL" id="LAZR01036301">
    <property type="protein sequence ID" value="KKL25208.1"/>
    <property type="molecule type" value="Genomic_DNA"/>
</dbReference>
<dbReference type="AlphaFoldDB" id="A0A0F9EMZ3"/>
<accession>A0A0F9EMZ3</accession>
<gene>
    <name evidence="1" type="ORF">LCGC14_2407630</name>
</gene>